<dbReference type="STRING" id="326427.Cagg_0890"/>
<keyword evidence="3 5" id="KW-1133">Transmembrane helix</keyword>
<dbReference type="Gene3D" id="1.10.3720.10">
    <property type="entry name" value="MetI-like"/>
    <property type="match status" value="2"/>
</dbReference>
<feature type="transmembrane region" description="Helical" evidence="5">
    <location>
        <begin position="111"/>
        <end position="131"/>
    </location>
</feature>
<comment type="subcellular location">
    <subcellularLocation>
        <location evidence="5">Cell membrane</location>
        <topology evidence="5">Multi-pass membrane protein</topology>
    </subcellularLocation>
    <subcellularLocation>
        <location evidence="1">Membrane</location>
        <topology evidence="1">Multi-pass membrane protein</topology>
    </subcellularLocation>
</comment>
<comment type="similarity">
    <text evidence="5">Belongs to the binding-protein-dependent transport system permease family.</text>
</comment>
<proteinExistence type="inferred from homology"/>
<keyword evidence="5" id="KW-0813">Transport</keyword>
<dbReference type="KEGG" id="cag:Cagg_0890"/>
<name>B8G5U8_CHLAD</name>
<feature type="transmembrane region" description="Helical" evidence="5">
    <location>
        <begin position="339"/>
        <end position="359"/>
    </location>
</feature>
<dbReference type="Proteomes" id="UP000002508">
    <property type="component" value="Chromosome"/>
</dbReference>
<dbReference type="PROSITE" id="PS50928">
    <property type="entry name" value="ABC_TM1"/>
    <property type="match status" value="2"/>
</dbReference>
<keyword evidence="4 5" id="KW-0472">Membrane</keyword>
<dbReference type="InterPro" id="IPR035906">
    <property type="entry name" value="MetI-like_sf"/>
</dbReference>
<evidence type="ECO:0000256" key="4">
    <source>
        <dbReference type="ARBA" id="ARBA00023136"/>
    </source>
</evidence>
<dbReference type="PANTHER" id="PTHR42744">
    <property type="entry name" value="BINDING-PROTEIN-DEPENDENT TRANSPORT SYSTEMS INNER MEMBRANE COMPONENT"/>
    <property type="match status" value="1"/>
</dbReference>
<dbReference type="GO" id="GO:0055085">
    <property type="term" value="P:transmembrane transport"/>
    <property type="evidence" value="ECO:0007669"/>
    <property type="project" value="InterPro"/>
</dbReference>
<feature type="transmembrane region" description="Helical" evidence="5">
    <location>
        <begin position="81"/>
        <end position="99"/>
    </location>
</feature>
<feature type="transmembrane region" description="Helical" evidence="5">
    <location>
        <begin position="371"/>
        <end position="404"/>
    </location>
</feature>
<accession>B8G5U8</accession>
<dbReference type="InterPro" id="IPR000515">
    <property type="entry name" value="MetI-like"/>
</dbReference>
<protein>
    <submittedName>
        <fullName evidence="7">Binding-protein-dependent transport systems inner membrane component</fullName>
    </submittedName>
</protein>
<feature type="transmembrane region" description="Helical" evidence="5">
    <location>
        <begin position="491"/>
        <end position="513"/>
    </location>
</feature>
<evidence type="ECO:0000313" key="7">
    <source>
        <dbReference type="EMBL" id="ACL23809.1"/>
    </source>
</evidence>
<keyword evidence="8" id="KW-1185">Reference proteome</keyword>
<organism evidence="7 8">
    <name type="scientific">Chloroflexus aggregans (strain MD-66 / DSM 9485)</name>
    <dbReference type="NCBI Taxonomy" id="326427"/>
    <lineage>
        <taxon>Bacteria</taxon>
        <taxon>Bacillati</taxon>
        <taxon>Chloroflexota</taxon>
        <taxon>Chloroflexia</taxon>
        <taxon>Chloroflexales</taxon>
        <taxon>Chloroflexineae</taxon>
        <taxon>Chloroflexaceae</taxon>
        <taxon>Chloroflexus</taxon>
    </lineage>
</organism>
<dbReference type="AlphaFoldDB" id="B8G5U8"/>
<feature type="transmembrane region" description="Helical" evidence="5">
    <location>
        <begin position="245"/>
        <end position="267"/>
    </location>
</feature>
<evidence type="ECO:0000256" key="3">
    <source>
        <dbReference type="ARBA" id="ARBA00022989"/>
    </source>
</evidence>
<dbReference type="eggNOG" id="COG4986">
    <property type="taxonomic scope" value="Bacteria"/>
</dbReference>
<dbReference type="PANTHER" id="PTHR42744:SF1">
    <property type="entry name" value="BINDING-PROTEIN-DEPENDENT TRANSPORT SYSTEMS INNER MEMBRANE COMPONENT"/>
    <property type="match status" value="1"/>
</dbReference>
<feature type="domain" description="ABC transmembrane type-1" evidence="6">
    <location>
        <begin position="73"/>
        <end position="271"/>
    </location>
</feature>
<feature type="transmembrane region" description="Helical" evidence="5">
    <location>
        <begin position="416"/>
        <end position="439"/>
    </location>
</feature>
<feature type="transmembrane region" description="Helical" evidence="5">
    <location>
        <begin position="445"/>
        <end position="470"/>
    </location>
</feature>
<dbReference type="SUPFAM" id="SSF161098">
    <property type="entry name" value="MetI-like"/>
    <property type="match status" value="2"/>
</dbReference>
<dbReference type="Pfam" id="PF00528">
    <property type="entry name" value="BPD_transp_1"/>
    <property type="match status" value="2"/>
</dbReference>
<evidence type="ECO:0000256" key="1">
    <source>
        <dbReference type="ARBA" id="ARBA00004141"/>
    </source>
</evidence>
<evidence type="ECO:0000259" key="6">
    <source>
        <dbReference type="PROSITE" id="PS50928"/>
    </source>
</evidence>
<dbReference type="HOGENOM" id="CLU_036171_2_0_0"/>
<evidence type="ECO:0000256" key="5">
    <source>
        <dbReference type="RuleBase" id="RU363032"/>
    </source>
</evidence>
<feature type="transmembrane region" description="Helical" evidence="5">
    <location>
        <begin position="33"/>
        <end position="50"/>
    </location>
</feature>
<evidence type="ECO:0000256" key="2">
    <source>
        <dbReference type="ARBA" id="ARBA00022692"/>
    </source>
</evidence>
<feature type="transmembrane region" description="Helical" evidence="5">
    <location>
        <begin position="143"/>
        <end position="162"/>
    </location>
</feature>
<dbReference type="RefSeq" id="WP_012616175.1">
    <property type="nucleotide sequence ID" value="NC_011831.1"/>
</dbReference>
<dbReference type="GO" id="GO:0005886">
    <property type="term" value="C:plasma membrane"/>
    <property type="evidence" value="ECO:0007669"/>
    <property type="project" value="UniProtKB-SubCell"/>
</dbReference>
<feature type="domain" description="ABC transmembrane type-1" evidence="6">
    <location>
        <begin position="378"/>
        <end position="568"/>
    </location>
</feature>
<gene>
    <name evidence="7" type="ordered locus">Cagg_0890</name>
</gene>
<feature type="transmembrane region" description="Helical" evidence="5">
    <location>
        <begin position="547"/>
        <end position="569"/>
    </location>
</feature>
<reference evidence="7" key="1">
    <citation type="submission" date="2008-12" db="EMBL/GenBank/DDBJ databases">
        <title>Complete sequence of Chloroflexus aggregans DSM 9485.</title>
        <authorList>
            <consortium name="US DOE Joint Genome Institute"/>
            <person name="Lucas S."/>
            <person name="Copeland A."/>
            <person name="Lapidus A."/>
            <person name="Glavina del Rio T."/>
            <person name="Dalin E."/>
            <person name="Tice H."/>
            <person name="Pitluck S."/>
            <person name="Foster B."/>
            <person name="Larimer F."/>
            <person name="Land M."/>
            <person name="Hauser L."/>
            <person name="Kyrpides N."/>
            <person name="Mikhailova N."/>
            <person name="Bryant D."/>
            <person name="Richardson P."/>
        </authorList>
    </citation>
    <scope>NUCLEOTIDE SEQUENCE</scope>
    <source>
        <strain evidence="7">DSM 9485</strain>
    </source>
</reference>
<keyword evidence="2 5" id="KW-0812">Transmembrane</keyword>
<dbReference type="CDD" id="cd06261">
    <property type="entry name" value="TM_PBP2"/>
    <property type="match status" value="2"/>
</dbReference>
<evidence type="ECO:0000313" key="8">
    <source>
        <dbReference type="Proteomes" id="UP000002508"/>
    </source>
</evidence>
<dbReference type="EMBL" id="CP001337">
    <property type="protein sequence ID" value="ACL23809.1"/>
    <property type="molecule type" value="Genomic_DNA"/>
</dbReference>
<sequence>MSLTREQGVGVMFKPRTFTPAPPAQSILTRADVWLLLVLIGLLALVIGAAESAPATVQGPAIDLSLSALPFYALRSVGRMALAYALSFLFTMIYGYIAAYNARAERVLIPLLDVLQSVPILSFLPVVLLSLSTVLPEALAVELTAVVLIFTSQVWNMTFAWYQSLTTIPRELREASSIFRFSRWQRFTTLEFPFGALALVWNSMMSWAGGWFFLMAAEIFTLGERDFRLPGLGAFLQTAANAGDLTAIGWGILTLVAVIVILDQFVWRPLLAWAGQFRLEMIERDDEEAQSWFYDLIRQSVVAGWIGGLMGAIDRMIMRRLSRGPAPDPYLSGSTRRSWWGWVLVVVSVVLVGWGGWVGSGLLLSVPLVQWGAIALSVGATMARVATAMTIALLWTVPVGVFIGTRPRAAAILQPIVQIAASVPATALFPVLVLAFLALPGGLNLAAVLLMMLGTQWYILFNVIAGAAAIPQDLRFTSELLQLRGWQRWRTLILPGLFPYLVTGLITASGGAWNASIVAEYVVFNQQTYQTIGIGAQIAVATADGDFAGLFAATLAMIVAVVTINRLVWRRLYRLAETKYRME</sequence>